<feature type="compositionally biased region" description="Polar residues" evidence="1">
    <location>
        <begin position="68"/>
        <end position="80"/>
    </location>
</feature>
<feature type="region of interest" description="Disordered" evidence="1">
    <location>
        <begin position="1"/>
        <end position="90"/>
    </location>
</feature>
<evidence type="ECO:0000256" key="1">
    <source>
        <dbReference type="SAM" id="MobiDB-lite"/>
    </source>
</evidence>
<dbReference type="RefSeq" id="XP_022467891.1">
    <property type="nucleotide sequence ID" value="XM_022625611.1"/>
</dbReference>
<dbReference type="Pfam" id="PF11915">
    <property type="entry name" value="DUF3433"/>
    <property type="match status" value="2"/>
</dbReference>
<comment type="caution">
    <text evidence="3">The sequence shown here is derived from an EMBL/GenBank/DDBJ whole genome shotgun (WGS) entry which is preliminary data.</text>
</comment>
<dbReference type="OrthoDB" id="5332281at2759"/>
<proteinExistence type="predicted"/>
<feature type="transmembrane region" description="Helical" evidence="2">
    <location>
        <begin position="698"/>
        <end position="720"/>
    </location>
</feature>
<dbReference type="PANTHER" id="PTHR37544">
    <property type="entry name" value="SPRAY-RELATED"/>
    <property type="match status" value="1"/>
</dbReference>
<evidence type="ECO:0000313" key="3">
    <source>
        <dbReference type="EMBL" id="OHE90715.1"/>
    </source>
</evidence>
<sequence length="1280" mass="143931">MESSNEMGWGEQRTSRPMHAIPRKPVKSTNFRYDVINNSDEPRGAVSIDDIWRPREEGNAGSDFDSGVNATKTSSESQTSPHDEGEHVRDSLLKSTTTVAAGDESDKKDSVDRTATWRPTWLRPLVLVWFASLFLFLSMALAVMLWYSQTNRGLFETRQSILHTYLWRFGPTALLTILAIFWARVEVQAMMYMPWIALRSNPNLRESDVVLDYTSMFSPLVLTRSFRHKHYFVLLVALVSVILKAQIVLAPSLYSLATIKVAQTVDILFQDSFELELTPESEYGADTSAYYMARAQHDFDMVYPYGVAEDVAYQTFTVGSHPGRGTVNNPVTATVDGFFAEIQCVKLVHYSILEQRNSTSQPSLTIVVTVELRFDGCEQPFIITSPSISRPDRGKNTTFWLLQPDSKVSQACSGLPQRVPSFLYFTAMFEPQEKNLTLVEFRTAAAVICEPHAWVSKVQVTDDGAKPTVTILSDERRTLVTANFWTMLNSSIPSSLGRWNSGGAQWLDGPVRADLLFRSQSLDVGLPNVFTNEILQESVQNLTRRLAPFIGNYRLRRNDAVQGSGTSLQSVGRLTINPKICLSMIALFIVNTGIAVFVLWHYHQHTSVWHRDPATHLGNLIFLRDHPDVASRTTEIKDASETWKHHTFTPLVLKMTSRGSFCLFTILLASSLILTLRVSETSDGLATIDNEGYLHLMWTSFPAIIALGVSLYISSCDWAYRDLATLYRLSRATCNSHELDRSLLDMLGLRALYYSFRYRLWSVTFSQSLAFVCGLLTSLVSIIFTVEVIPGSTSTHFQQKTWFQPRVNGSYDEAYGIKQTMISSLWIRREEANLTYPDNTFDDLAFHAVESIDDLDPSKNLSVTITTPAAKVEPQCIEMTEDKYTITYRNYTEDGKTWYYANINEKFMCPGGVKYVNFTKEFPIGQANLWNRSYIAGKMDTTTDPKTIDFPCKLNNTSPTNFTTTTQKTYAWGAFEVEKGTLSFFTVWRCNYSWYEIDTEVNLVFADGRLVIDMEKPPQPDMSSMRLLDPPLDLPPYEATSTRFGNGELYPEISLPSGPGLGVQEYFTPLVKPYGTLDLAAFGDRGQRTDVLRHIHHNYAFSAAQLANTENRRTISADSGPMPPPVLEATLYDNGRRRLVQNPNVTYAVVGILGAVILFNIWALASAFIQRRGGDGRLLDMDVRGLAPDGIHSIASVVGLLRESNAAAHLPPSPEMLSSDELHGQMAGLSFRLGWFRRERDQTRHFTIGVMGDGDFNFMGVRRSVKKTLEATSSQESVMT</sequence>
<dbReference type="InterPro" id="IPR021840">
    <property type="entry name" value="DUF3433"/>
</dbReference>
<feature type="transmembrane region" description="Helical" evidence="2">
    <location>
        <begin position="165"/>
        <end position="183"/>
    </location>
</feature>
<reference evidence="3 4" key="1">
    <citation type="submission" date="2016-09" db="EMBL/GenBank/DDBJ databases">
        <authorList>
            <person name="Capua I."/>
            <person name="De Benedictis P."/>
            <person name="Joannis T."/>
            <person name="Lombin L.H."/>
            <person name="Cattoli G."/>
        </authorList>
    </citation>
    <scope>NUCLEOTIDE SEQUENCE [LARGE SCALE GENOMIC DNA]</scope>
    <source>
        <strain evidence="3 4">IMI 309357</strain>
    </source>
</reference>
<accession>A0A1G4ANP9</accession>
<keyword evidence="4" id="KW-1185">Reference proteome</keyword>
<feature type="transmembrane region" description="Helical" evidence="2">
    <location>
        <begin position="1145"/>
        <end position="1169"/>
    </location>
</feature>
<dbReference type="AlphaFoldDB" id="A0A1G4ANP9"/>
<keyword evidence="2" id="KW-0472">Membrane</keyword>
<feature type="compositionally biased region" description="Basic and acidic residues" evidence="1">
    <location>
        <begin position="81"/>
        <end position="90"/>
    </location>
</feature>
<keyword evidence="2" id="KW-0812">Transmembrane</keyword>
<protein>
    <submittedName>
        <fullName evidence="3">Uncharacterized protein</fullName>
    </submittedName>
</protein>
<dbReference type="EMBL" id="MJBS01000228">
    <property type="protein sequence ID" value="OHE90715.1"/>
    <property type="molecule type" value="Genomic_DNA"/>
</dbReference>
<feature type="transmembrane region" description="Helical" evidence="2">
    <location>
        <begin position="125"/>
        <end position="145"/>
    </location>
</feature>
<dbReference type="PANTHER" id="PTHR37544:SF1">
    <property type="entry name" value="PHOSPHORIBOSYLAMINOIMIDAZOLE-SUCCINOCARBOXAMIDE SYNTHASE"/>
    <property type="match status" value="1"/>
</dbReference>
<feature type="transmembrane region" description="Helical" evidence="2">
    <location>
        <begin position="661"/>
        <end position="678"/>
    </location>
</feature>
<dbReference type="GeneID" id="34567121"/>
<organism evidence="3 4">
    <name type="scientific">Colletotrichum orchidophilum</name>
    <dbReference type="NCBI Taxonomy" id="1209926"/>
    <lineage>
        <taxon>Eukaryota</taxon>
        <taxon>Fungi</taxon>
        <taxon>Dikarya</taxon>
        <taxon>Ascomycota</taxon>
        <taxon>Pezizomycotina</taxon>
        <taxon>Sordariomycetes</taxon>
        <taxon>Hypocreomycetidae</taxon>
        <taxon>Glomerellales</taxon>
        <taxon>Glomerellaceae</taxon>
        <taxon>Colletotrichum</taxon>
    </lineage>
</organism>
<gene>
    <name evidence="3" type="ORF">CORC01_13997</name>
</gene>
<evidence type="ECO:0000313" key="4">
    <source>
        <dbReference type="Proteomes" id="UP000176998"/>
    </source>
</evidence>
<feature type="transmembrane region" description="Helical" evidence="2">
    <location>
        <begin position="760"/>
        <end position="784"/>
    </location>
</feature>
<keyword evidence="2" id="KW-1133">Transmembrane helix</keyword>
<feature type="transmembrane region" description="Helical" evidence="2">
    <location>
        <begin position="231"/>
        <end position="254"/>
    </location>
</feature>
<name>A0A1G4ANP9_9PEZI</name>
<feature type="compositionally biased region" description="Polar residues" evidence="1">
    <location>
        <begin position="27"/>
        <end position="39"/>
    </location>
</feature>
<evidence type="ECO:0000256" key="2">
    <source>
        <dbReference type="SAM" id="Phobius"/>
    </source>
</evidence>
<feature type="transmembrane region" description="Helical" evidence="2">
    <location>
        <begin position="582"/>
        <end position="602"/>
    </location>
</feature>
<dbReference type="Proteomes" id="UP000176998">
    <property type="component" value="Unassembled WGS sequence"/>
</dbReference>